<gene>
    <name evidence="3" type="ORF">SAMN05216247_10820</name>
</gene>
<proteinExistence type="inferred from homology"/>
<reference evidence="3 4" key="1">
    <citation type="submission" date="2016-10" db="EMBL/GenBank/DDBJ databases">
        <authorList>
            <person name="de Groot N.N."/>
        </authorList>
    </citation>
    <scope>NUCLEOTIDE SEQUENCE [LARGE SCALE GENOMIC DNA]</scope>
    <source>
        <strain evidence="3 4">ICMP 14252</strain>
    </source>
</reference>
<evidence type="ECO:0000256" key="1">
    <source>
        <dbReference type="ARBA" id="ARBA00009129"/>
    </source>
</evidence>
<dbReference type="AlphaFoldDB" id="A0A1H3RCK6"/>
<accession>A0A1H3RCK6</accession>
<evidence type="ECO:0000313" key="4">
    <source>
        <dbReference type="Proteomes" id="UP000182902"/>
    </source>
</evidence>
<protein>
    <submittedName>
        <fullName evidence="3">Uncharacterized conserved protein YjbJ, UPF0337 family</fullName>
    </submittedName>
</protein>
<dbReference type="InterPro" id="IPR008462">
    <property type="entry name" value="CsbD"/>
</dbReference>
<dbReference type="SUPFAM" id="SSF69047">
    <property type="entry name" value="Hypothetical protein YjbJ"/>
    <property type="match status" value="1"/>
</dbReference>
<sequence>MMKSEQVEGVAEKLAGKAQGAVGKLFGDSRLEAEGAGRQVAGQLTQSYGDALDSVSTFVKEKPVAALAIGAVALLVLDRLLRR</sequence>
<dbReference type="EMBL" id="FNOX01000008">
    <property type="protein sequence ID" value="SDZ23045.1"/>
    <property type="molecule type" value="Genomic_DNA"/>
</dbReference>
<dbReference type="InterPro" id="IPR036629">
    <property type="entry name" value="YjbJ_sf"/>
</dbReference>
<dbReference type="Proteomes" id="UP000182902">
    <property type="component" value="Unassembled WGS sequence"/>
</dbReference>
<evidence type="ECO:0000259" key="2">
    <source>
        <dbReference type="Pfam" id="PF05532"/>
    </source>
</evidence>
<feature type="domain" description="CsbD-like" evidence="2">
    <location>
        <begin position="5"/>
        <end position="56"/>
    </location>
</feature>
<evidence type="ECO:0000313" key="3">
    <source>
        <dbReference type="EMBL" id="SDZ23045.1"/>
    </source>
</evidence>
<comment type="similarity">
    <text evidence="1">Belongs to the UPF0337 (CsbD) family.</text>
</comment>
<dbReference type="Gene3D" id="1.10.1470.10">
    <property type="entry name" value="YjbJ"/>
    <property type="match status" value="1"/>
</dbReference>
<dbReference type="Pfam" id="PF05532">
    <property type="entry name" value="CsbD"/>
    <property type="match status" value="1"/>
</dbReference>
<name>A0A1H3RCK6_9PSED</name>
<organism evidence="3 4">
    <name type="scientific">Pseudomonas salomonii</name>
    <dbReference type="NCBI Taxonomy" id="191391"/>
    <lineage>
        <taxon>Bacteria</taxon>
        <taxon>Pseudomonadati</taxon>
        <taxon>Pseudomonadota</taxon>
        <taxon>Gammaproteobacteria</taxon>
        <taxon>Pseudomonadales</taxon>
        <taxon>Pseudomonadaceae</taxon>
        <taxon>Pseudomonas</taxon>
    </lineage>
</organism>